<dbReference type="RefSeq" id="WP_180282227.1">
    <property type="nucleotide sequence ID" value="NZ_JABFDB010000008.1"/>
</dbReference>
<reference evidence="9 10" key="1">
    <citation type="submission" date="2020-05" db="EMBL/GenBank/DDBJ databases">
        <title>Azospirillum oleiclasticum sp. nov, a nitrogen-fixing and heavy crude oil-emulsifying bacterium isolated from the crude oil of Yumen Oilfield.</title>
        <authorList>
            <person name="Wu D."/>
            <person name="Cai M."/>
            <person name="Zhang X."/>
        </authorList>
    </citation>
    <scope>NUCLEOTIDE SEQUENCE [LARGE SCALE GENOMIC DNA]</scope>
    <source>
        <strain evidence="9 10">ROY-1-1-2</strain>
    </source>
</reference>
<dbReference type="Pfam" id="PF05840">
    <property type="entry name" value="Phage_GPA"/>
    <property type="match status" value="1"/>
</dbReference>
<name>A0ABX2TBC4_9PROT</name>
<comment type="function">
    <text evidence="1">Possible endonuclease which induces a single-strand cut and initiates DNA replication.</text>
</comment>
<evidence type="ECO:0000256" key="7">
    <source>
        <dbReference type="SAM" id="MobiDB-lite"/>
    </source>
</evidence>
<evidence type="ECO:0000256" key="6">
    <source>
        <dbReference type="ARBA" id="ARBA00022801"/>
    </source>
</evidence>
<keyword evidence="6" id="KW-0378">Hydrolase</keyword>
<evidence type="ECO:0000256" key="1">
    <source>
        <dbReference type="ARBA" id="ARBA00003293"/>
    </source>
</evidence>
<protein>
    <recommendedName>
        <fullName evidence="8">Replication gene A protein-like domain-containing protein</fullName>
    </recommendedName>
</protein>
<evidence type="ECO:0000259" key="8">
    <source>
        <dbReference type="Pfam" id="PF05840"/>
    </source>
</evidence>
<evidence type="ECO:0000256" key="4">
    <source>
        <dbReference type="ARBA" id="ARBA00022722"/>
    </source>
</evidence>
<evidence type="ECO:0000313" key="10">
    <source>
        <dbReference type="Proteomes" id="UP000584642"/>
    </source>
</evidence>
<evidence type="ECO:0000256" key="2">
    <source>
        <dbReference type="ARBA" id="ARBA00009260"/>
    </source>
</evidence>
<proteinExistence type="inferred from homology"/>
<comment type="similarity">
    <text evidence="2">Belongs to the phage GPA family.</text>
</comment>
<dbReference type="EMBL" id="JABFDB010000008">
    <property type="protein sequence ID" value="NYZ20448.1"/>
    <property type="molecule type" value="Genomic_DNA"/>
</dbReference>
<organism evidence="9 10">
    <name type="scientific">Azospirillum oleiclasticum</name>
    <dbReference type="NCBI Taxonomy" id="2735135"/>
    <lineage>
        <taxon>Bacteria</taxon>
        <taxon>Pseudomonadati</taxon>
        <taxon>Pseudomonadota</taxon>
        <taxon>Alphaproteobacteria</taxon>
        <taxon>Rhodospirillales</taxon>
        <taxon>Azospirillaceae</taxon>
        <taxon>Azospirillum</taxon>
    </lineage>
</organism>
<evidence type="ECO:0000256" key="3">
    <source>
        <dbReference type="ARBA" id="ARBA00022705"/>
    </source>
</evidence>
<dbReference type="InterPro" id="IPR008766">
    <property type="entry name" value="Replication_gene_A-like"/>
</dbReference>
<feature type="domain" description="Replication gene A protein-like" evidence="8">
    <location>
        <begin position="185"/>
        <end position="481"/>
    </location>
</feature>
<keyword evidence="10" id="KW-1185">Reference proteome</keyword>
<evidence type="ECO:0000256" key="5">
    <source>
        <dbReference type="ARBA" id="ARBA00022759"/>
    </source>
</evidence>
<accession>A0ABX2TBC4</accession>
<dbReference type="Proteomes" id="UP000584642">
    <property type="component" value="Unassembled WGS sequence"/>
</dbReference>
<gene>
    <name evidence="9" type="ORF">HND93_12055</name>
</gene>
<keyword evidence="5" id="KW-0255">Endonuclease</keyword>
<evidence type="ECO:0000313" key="9">
    <source>
        <dbReference type="EMBL" id="NYZ20448.1"/>
    </source>
</evidence>
<comment type="caution">
    <text evidence="9">The sequence shown here is derived from an EMBL/GenBank/DDBJ whole genome shotgun (WGS) entry which is preliminary data.</text>
</comment>
<keyword evidence="4" id="KW-0540">Nuclease</keyword>
<keyword evidence="3" id="KW-0235">DNA replication</keyword>
<feature type="region of interest" description="Disordered" evidence="7">
    <location>
        <begin position="760"/>
        <end position="779"/>
    </location>
</feature>
<sequence>MPFDGDIQDPETRLDRAWRLTLRPSLEALLERIDSATTVHHDETGRLRWVCCESVDPNEYAHLLPAERLVLDVMGGLNGQETAAFLSRCGHARSAPQAWEQAAQRLALDIIAPMAAVVAEESEGEAAPEQTRDALLSVLRARHDPHAMDALAAAAAMGARLTQDDTARAAAARGLPRSSASPEERLVADEAFHRRRLRKWARRLHIHVGDVLRLVDPRRSRYLAPAARRWVAHTEAATYAFLSSAYAANASGTTVPLHGLAASARRRRHATLRAVIHAMDERRQSDPDVVPVFVTLIPEGEATPHAVFEAGRTSEFDPHKWHLVQRRRHLSEAWHGGVLTPLRAYLQRRGRDTMGIWCQEGTRGGVLHRHILLWLHRDDVDVLCRYLTGGGWPTLETHRQDTAEDRARCRAMRVVRTVDRRTGVPREDDWTMGPQRADATETAAFSDYRVNVRVLREKNGDSTMSSIVNYVTKYVTKCVDENEGVSDESRFTRAHEARSYGLLGLPRGIMGIWEGIATARDAPEGTLMHRLRTLILSRRDAEALDILIRHAEAWREADAAGRRLMRIEASEAAIAAAPAHLTPFIEQRRRAARQRAESAIAAAPDSRLATVRRPRVTRLGALYRATTGIAEMDGRRVRTLLREGRRAAEAGGEAVRHSTASGETWAVTTHPAVRLAHSLPAGPADEVDERAQDAARAAAVDAVRQAIAHRAARRLLDGGRQVTQPVRARLMVTGLAMAAAHLREVAAIEARVPLGEWTTVAVTPDDHKGGTPGRPPPPG</sequence>